<dbReference type="FunFam" id="3.30.70.100:FF:000011">
    <property type="entry name" value="Acylphosphatase"/>
    <property type="match status" value="1"/>
</dbReference>
<dbReference type="PROSITE" id="PS51160">
    <property type="entry name" value="ACYLPHOSPHATASE_3"/>
    <property type="match status" value="1"/>
</dbReference>
<dbReference type="EC" id="3.6.1.7" evidence="2 5"/>
<dbReference type="Gene3D" id="3.30.70.100">
    <property type="match status" value="1"/>
</dbReference>
<sequence>MAAAASSSRRLLSLDFEVFGKVQGVFFRKWTERKSKEFGLVGWVKNTKVSTVTGQLQGEKQNIDLMKVWLSTEGSPKSTITNCEFTNERSINKLGFSDFKIVRESRPKKKVK</sequence>
<dbReference type="InterPro" id="IPR001792">
    <property type="entry name" value="Acylphosphatase-like_dom"/>
</dbReference>
<organism evidence="7 8">
    <name type="scientific">Paramuricea clavata</name>
    <name type="common">Red gorgonian</name>
    <name type="synonym">Violescent sea-whip</name>
    <dbReference type="NCBI Taxonomy" id="317549"/>
    <lineage>
        <taxon>Eukaryota</taxon>
        <taxon>Metazoa</taxon>
        <taxon>Cnidaria</taxon>
        <taxon>Anthozoa</taxon>
        <taxon>Octocorallia</taxon>
        <taxon>Malacalcyonacea</taxon>
        <taxon>Plexauridae</taxon>
        <taxon>Paramuricea</taxon>
    </lineage>
</organism>
<evidence type="ECO:0000313" key="8">
    <source>
        <dbReference type="Proteomes" id="UP001152795"/>
    </source>
</evidence>
<dbReference type="InterPro" id="IPR017968">
    <property type="entry name" value="Acylphosphatase_CS"/>
</dbReference>
<dbReference type="InterPro" id="IPR020456">
    <property type="entry name" value="Acylphosphatase"/>
</dbReference>
<name>A0A7D9E874_PARCT</name>
<feature type="active site" evidence="5">
    <location>
        <position position="28"/>
    </location>
</feature>
<keyword evidence="3 5" id="KW-0378">Hydrolase</keyword>
<evidence type="ECO:0000256" key="2">
    <source>
        <dbReference type="ARBA" id="ARBA00012150"/>
    </source>
</evidence>
<protein>
    <recommendedName>
        <fullName evidence="2 5">acylphosphatase</fullName>
        <ecNumber evidence="2 5">3.6.1.7</ecNumber>
    </recommendedName>
</protein>
<comment type="catalytic activity">
    <reaction evidence="4 5">
        <text>an acyl phosphate + H2O = a carboxylate + phosphate + H(+)</text>
        <dbReference type="Rhea" id="RHEA:14965"/>
        <dbReference type="ChEBI" id="CHEBI:15377"/>
        <dbReference type="ChEBI" id="CHEBI:15378"/>
        <dbReference type="ChEBI" id="CHEBI:29067"/>
        <dbReference type="ChEBI" id="CHEBI:43474"/>
        <dbReference type="ChEBI" id="CHEBI:59918"/>
        <dbReference type="EC" id="3.6.1.7"/>
    </reaction>
</comment>
<reference evidence="7" key="1">
    <citation type="submission" date="2020-04" db="EMBL/GenBank/DDBJ databases">
        <authorList>
            <person name="Alioto T."/>
            <person name="Alioto T."/>
            <person name="Gomez Garrido J."/>
        </authorList>
    </citation>
    <scope>NUCLEOTIDE SEQUENCE</scope>
    <source>
        <strain evidence="7">A484AB</strain>
    </source>
</reference>
<dbReference type="AlphaFoldDB" id="A0A7D9E874"/>
<dbReference type="Proteomes" id="UP001152795">
    <property type="component" value="Unassembled WGS sequence"/>
</dbReference>
<dbReference type="PANTHER" id="PTHR10029">
    <property type="entry name" value="ACYLPHOSPHATASE"/>
    <property type="match status" value="1"/>
</dbReference>
<evidence type="ECO:0000256" key="3">
    <source>
        <dbReference type="ARBA" id="ARBA00022801"/>
    </source>
</evidence>
<dbReference type="GO" id="GO:0003998">
    <property type="term" value="F:acylphosphatase activity"/>
    <property type="evidence" value="ECO:0007669"/>
    <property type="project" value="UniProtKB-EC"/>
</dbReference>
<gene>
    <name evidence="7" type="ORF">PACLA_8A017562</name>
</gene>
<proteinExistence type="inferred from homology"/>
<dbReference type="Pfam" id="PF00708">
    <property type="entry name" value="Acylphosphatase"/>
    <property type="match status" value="1"/>
</dbReference>
<dbReference type="PROSITE" id="PS00150">
    <property type="entry name" value="ACYLPHOSPHATASE_1"/>
    <property type="match status" value="1"/>
</dbReference>
<evidence type="ECO:0000256" key="1">
    <source>
        <dbReference type="ARBA" id="ARBA00005614"/>
    </source>
</evidence>
<dbReference type="PRINTS" id="PR00112">
    <property type="entry name" value="ACYLPHPHTASE"/>
</dbReference>
<evidence type="ECO:0000256" key="4">
    <source>
        <dbReference type="ARBA" id="ARBA00047645"/>
    </source>
</evidence>
<keyword evidence="8" id="KW-1185">Reference proteome</keyword>
<dbReference type="SUPFAM" id="SSF54975">
    <property type="entry name" value="Acylphosphatase/BLUF domain-like"/>
    <property type="match status" value="1"/>
</dbReference>
<comment type="caution">
    <text evidence="7">The sequence shown here is derived from an EMBL/GenBank/DDBJ whole genome shotgun (WGS) entry which is preliminary data.</text>
</comment>
<dbReference type="OrthoDB" id="7961613at2759"/>
<feature type="active site" evidence="5">
    <location>
        <position position="46"/>
    </location>
</feature>
<dbReference type="InterPro" id="IPR036046">
    <property type="entry name" value="Acylphosphatase-like_dom_sf"/>
</dbReference>
<dbReference type="PANTHER" id="PTHR10029:SF3">
    <property type="entry name" value="ACYLPHOSPHATASE-RELATED"/>
    <property type="match status" value="1"/>
</dbReference>
<evidence type="ECO:0000256" key="6">
    <source>
        <dbReference type="RuleBase" id="RU004168"/>
    </source>
</evidence>
<dbReference type="EMBL" id="CACRXK020004316">
    <property type="protein sequence ID" value="CAB4002296.1"/>
    <property type="molecule type" value="Genomic_DNA"/>
</dbReference>
<evidence type="ECO:0000313" key="7">
    <source>
        <dbReference type="EMBL" id="CAB4002296.1"/>
    </source>
</evidence>
<evidence type="ECO:0000256" key="5">
    <source>
        <dbReference type="PROSITE-ProRule" id="PRU00520"/>
    </source>
</evidence>
<comment type="similarity">
    <text evidence="1 6">Belongs to the acylphosphatase family.</text>
</comment>
<accession>A0A7D9E874</accession>